<dbReference type="EMBL" id="BAABJP010000005">
    <property type="protein sequence ID" value="GAA5149887.1"/>
    <property type="molecule type" value="Genomic_DNA"/>
</dbReference>
<protein>
    <submittedName>
        <fullName evidence="2">Uncharacterized protein</fullName>
    </submittedName>
</protein>
<evidence type="ECO:0000256" key="1">
    <source>
        <dbReference type="SAM" id="MobiDB-lite"/>
    </source>
</evidence>
<sequence>MRCCLDHHTLRGAARGAWEGVAAWGVGGQFLGDDPVRSLCVAQRRAGYTRHLPAHGAAPDAPSPLLAAVGAPLAPGPGTMRTDVCPGPPGTWPSWRPAARSGDVHGAAESARGDTDPGCPRVRGGRVQDFAFDPAKFVPRAAEETPGWGGAAPG</sequence>
<organism evidence="2 3">
    <name type="scientific">Pseudonocardia eucalypti</name>
    <dbReference type="NCBI Taxonomy" id="648755"/>
    <lineage>
        <taxon>Bacteria</taxon>
        <taxon>Bacillati</taxon>
        <taxon>Actinomycetota</taxon>
        <taxon>Actinomycetes</taxon>
        <taxon>Pseudonocardiales</taxon>
        <taxon>Pseudonocardiaceae</taxon>
        <taxon>Pseudonocardia</taxon>
    </lineage>
</organism>
<accession>A0ABP9PP61</accession>
<feature type="region of interest" description="Disordered" evidence="1">
    <location>
        <begin position="78"/>
        <end position="122"/>
    </location>
</feature>
<gene>
    <name evidence="2" type="ORF">GCM10023321_14430</name>
</gene>
<keyword evidence="3" id="KW-1185">Reference proteome</keyword>
<evidence type="ECO:0000313" key="2">
    <source>
        <dbReference type="EMBL" id="GAA5149887.1"/>
    </source>
</evidence>
<proteinExistence type="predicted"/>
<evidence type="ECO:0000313" key="3">
    <source>
        <dbReference type="Proteomes" id="UP001428817"/>
    </source>
</evidence>
<comment type="caution">
    <text evidence="2">The sequence shown here is derived from an EMBL/GenBank/DDBJ whole genome shotgun (WGS) entry which is preliminary data.</text>
</comment>
<name>A0ABP9PP61_9PSEU</name>
<reference evidence="3" key="1">
    <citation type="journal article" date="2019" name="Int. J. Syst. Evol. Microbiol.">
        <title>The Global Catalogue of Microorganisms (GCM) 10K type strain sequencing project: providing services to taxonomists for standard genome sequencing and annotation.</title>
        <authorList>
            <consortium name="The Broad Institute Genomics Platform"/>
            <consortium name="The Broad Institute Genome Sequencing Center for Infectious Disease"/>
            <person name="Wu L."/>
            <person name="Ma J."/>
        </authorList>
    </citation>
    <scope>NUCLEOTIDE SEQUENCE [LARGE SCALE GENOMIC DNA]</scope>
    <source>
        <strain evidence="3">JCM 18303</strain>
    </source>
</reference>
<dbReference type="Proteomes" id="UP001428817">
    <property type="component" value="Unassembled WGS sequence"/>
</dbReference>